<reference evidence="6 7" key="1">
    <citation type="journal article" date="2021" name="Microbiol. Resour. Announc.">
        <title>Draft Genome Sequence of Coralloluteibacterium stylophorae LMG 29479T.</title>
        <authorList>
            <person name="Karlyshev A.V."/>
            <person name="Kudryashova E.B."/>
            <person name="Ariskina E.V."/>
            <person name="Conroy A.P."/>
            <person name="Abidueva E.Y."/>
        </authorList>
    </citation>
    <scope>NUCLEOTIDE SEQUENCE [LARGE SCALE GENOMIC DNA]</scope>
    <source>
        <strain evidence="6 7">LMG 29479</strain>
    </source>
</reference>
<evidence type="ECO:0000256" key="2">
    <source>
        <dbReference type="ARBA" id="ARBA00022679"/>
    </source>
</evidence>
<evidence type="ECO:0000256" key="1">
    <source>
        <dbReference type="ARBA" id="ARBA00005189"/>
    </source>
</evidence>
<dbReference type="Proteomes" id="UP000675747">
    <property type="component" value="Unassembled WGS sequence"/>
</dbReference>
<dbReference type="RefSeq" id="WP_211925445.1">
    <property type="nucleotide sequence ID" value="NZ_JAGQFT020000005.1"/>
</dbReference>
<dbReference type="GO" id="GO:0003841">
    <property type="term" value="F:1-acylglycerol-3-phosphate O-acyltransferase activity"/>
    <property type="evidence" value="ECO:0007669"/>
    <property type="project" value="TreeGrafter"/>
</dbReference>
<dbReference type="SUPFAM" id="SSF69593">
    <property type="entry name" value="Glycerol-3-phosphate (1)-acyltransferase"/>
    <property type="match status" value="1"/>
</dbReference>
<dbReference type="EMBL" id="JAGQFT010000011">
    <property type="protein sequence ID" value="MBR0561478.1"/>
    <property type="molecule type" value="Genomic_DNA"/>
</dbReference>
<dbReference type="AlphaFoldDB" id="A0A8J7VT22"/>
<dbReference type="Pfam" id="PF01553">
    <property type="entry name" value="Acyltransferase"/>
    <property type="match status" value="1"/>
</dbReference>
<dbReference type="InterPro" id="IPR002123">
    <property type="entry name" value="Plipid/glycerol_acylTrfase"/>
</dbReference>
<evidence type="ECO:0000313" key="6">
    <source>
        <dbReference type="EMBL" id="MBS7457462.1"/>
    </source>
</evidence>
<keyword evidence="3 5" id="KW-0012">Acyltransferase</keyword>
<gene>
    <name evidence="6" type="ORF">KB893_009980</name>
    <name evidence="5" type="ORF">KB893_02915</name>
</gene>
<organism evidence="5">
    <name type="scientific">Coralloluteibacterium stylophorae</name>
    <dbReference type="NCBI Taxonomy" id="1776034"/>
    <lineage>
        <taxon>Bacteria</taxon>
        <taxon>Pseudomonadati</taxon>
        <taxon>Pseudomonadota</taxon>
        <taxon>Gammaproteobacteria</taxon>
        <taxon>Lysobacterales</taxon>
        <taxon>Lysobacteraceae</taxon>
        <taxon>Coralloluteibacterium</taxon>
    </lineage>
</organism>
<proteinExistence type="predicted"/>
<keyword evidence="7" id="KW-1185">Reference proteome</keyword>
<evidence type="ECO:0000313" key="7">
    <source>
        <dbReference type="Proteomes" id="UP000675747"/>
    </source>
</evidence>
<reference evidence="5" key="2">
    <citation type="submission" date="2021-04" db="EMBL/GenBank/DDBJ databases">
        <authorList>
            <person name="Karlyshev A.V."/>
        </authorList>
    </citation>
    <scope>NUCLEOTIDE SEQUENCE</scope>
    <source>
        <strain evidence="5">LMG 29479</strain>
    </source>
</reference>
<protein>
    <submittedName>
        <fullName evidence="5">Lysophospholipid acyltransferase family protein</fullName>
    </submittedName>
</protein>
<dbReference type="SMART" id="SM00563">
    <property type="entry name" value="PlsC"/>
    <property type="match status" value="1"/>
</dbReference>
<comment type="caution">
    <text evidence="5">The sequence shown here is derived from an EMBL/GenBank/DDBJ whole genome shotgun (WGS) entry which is preliminary data.</text>
</comment>
<dbReference type="CDD" id="cd07988">
    <property type="entry name" value="LPLAT_ABO13168-like"/>
    <property type="match status" value="1"/>
</dbReference>
<feature type="domain" description="Phospholipid/glycerol acyltransferase" evidence="4">
    <location>
        <begin position="47"/>
        <end position="156"/>
    </location>
</feature>
<accession>A0A8J7VT22</accession>
<dbReference type="GO" id="GO:0006654">
    <property type="term" value="P:phosphatidic acid biosynthetic process"/>
    <property type="evidence" value="ECO:0007669"/>
    <property type="project" value="TreeGrafter"/>
</dbReference>
<dbReference type="PANTHER" id="PTHR10434">
    <property type="entry name" value="1-ACYL-SN-GLYCEROL-3-PHOSPHATE ACYLTRANSFERASE"/>
    <property type="match status" value="1"/>
</dbReference>
<name>A0A8J7VT22_9GAMM</name>
<dbReference type="PANTHER" id="PTHR10434:SF9">
    <property type="entry name" value="PHOSPHOLIPID_GLYCEROL ACYLTRANSFERASE DOMAIN-CONTAINING PROTEIN"/>
    <property type="match status" value="1"/>
</dbReference>
<keyword evidence="2" id="KW-0808">Transferase</keyword>
<evidence type="ECO:0000259" key="4">
    <source>
        <dbReference type="SMART" id="SM00563"/>
    </source>
</evidence>
<comment type="pathway">
    <text evidence="1">Lipid metabolism.</text>
</comment>
<dbReference type="EMBL" id="JAGQFT020000005">
    <property type="protein sequence ID" value="MBS7457462.1"/>
    <property type="molecule type" value="Genomic_DNA"/>
</dbReference>
<evidence type="ECO:0000313" key="5">
    <source>
        <dbReference type="EMBL" id="MBR0561478.1"/>
    </source>
</evidence>
<sequence>MSAPHMIPTPSQVPQSHSRFWRWVGRRGLALAGWRFAGAIPDVPRAVVIVAPHSSNWDGLFGFLAKLALGLQVTFVAKRELFFWPVGGLLRRMGFMAVDRRSAGALVRQVAERMRAAPQMWFGLTPEGTRSQVEHWKSGFWHIARAAGVPIVCAYFHYPERTIGFGPLFEPSDDPVADMARIRAFYAPWVGKRRGTV</sequence>
<evidence type="ECO:0000256" key="3">
    <source>
        <dbReference type="ARBA" id="ARBA00023315"/>
    </source>
</evidence>